<name>A0ABN8Y733_RANTA</name>
<evidence type="ECO:0000259" key="2">
    <source>
        <dbReference type="PROSITE" id="PS50025"/>
    </source>
</evidence>
<evidence type="ECO:0000313" key="4">
    <source>
        <dbReference type="Proteomes" id="UP001176941"/>
    </source>
</evidence>
<dbReference type="EMBL" id="OX459950">
    <property type="protein sequence ID" value="CAI9156372.1"/>
    <property type="molecule type" value="Genomic_DNA"/>
</dbReference>
<organism evidence="3 4">
    <name type="scientific">Rangifer tarandus platyrhynchus</name>
    <name type="common">Svalbard reindeer</name>
    <dbReference type="NCBI Taxonomy" id="3082113"/>
    <lineage>
        <taxon>Eukaryota</taxon>
        <taxon>Metazoa</taxon>
        <taxon>Chordata</taxon>
        <taxon>Craniata</taxon>
        <taxon>Vertebrata</taxon>
        <taxon>Euteleostomi</taxon>
        <taxon>Mammalia</taxon>
        <taxon>Eutheria</taxon>
        <taxon>Laurasiatheria</taxon>
        <taxon>Artiodactyla</taxon>
        <taxon>Ruminantia</taxon>
        <taxon>Pecora</taxon>
        <taxon>Cervidae</taxon>
        <taxon>Odocoileinae</taxon>
        <taxon>Rangifer</taxon>
    </lineage>
</organism>
<dbReference type="PROSITE" id="PS50025">
    <property type="entry name" value="LAM_G_DOMAIN"/>
    <property type="match status" value="1"/>
</dbReference>
<reference evidence="3" key="1">
    <citation type="submission" date="2023-04" db="EMBL/GenBank/DDBJ databases">
        <authorList>
            <consortium name="ELIXIR-Norway"/>
        </authorList>
    </citation>
    <scope>NUCLEOTIDE SEQUENCE [LARGE SCALE GENOMIC DNA]</scope>
</reference>
<dbReference type="Proteomes" id="UP001176941">
    <property type="component" value="Chromosome 14"/>
</dbReference>
<evidence type="ECO:0000256" key="1">
    <source>
        <dbReference type="PROSITE-ProRule" id="PRU00122"/>
    </source>
</evidence>
<protein>
    <recommendedName>
        <fullName evidence="2">Laminin G domain-containing protein</fullName>
    </recommendedName>
</protein>
<sequence>MVDEQTVRANLPLQSKRFVSAGPLFMGGLDRHKREVKRLGLASVPGKSAGGISFKGCLRGLEANSEKRALKDAFVSKDLSAGCKMKGSDNENPSATTMEKLLLAEVPLSTADSEVGKPSLQDVSSYFLVLNNLEVQEGGQASLEQRHMKVDVELKDLGIHQSQILFEIKEMPVHGFL</sequence>
<accession>A0ABN8Y733</accession>
<comment type="caution">
    <text evidence="1">Lacks conserved residue(s) required for the propagation of feature annotation.</text>
</comment>
<feature type="domain" description="Laminin G" evidence="2">
    <location>
        <begin position="1"/>
        <end position="83"/>
    </location>
</feature>
<gene>
    <name evidence="3" type="ORF">MRATA1EN1_LOCUS5334</name>
</gene>
<keyword evidence="4" id="KW-1185">Reference proteome</keyword>
<evidence type="ECO:0000313" key="3">
    <source>
        <dbReference type="EMBL" id="CAI9156372.1"/>
    </source>
</evidence>
<dbReference type="InterPro" id="IPR001791">
    <property type="entry name" value="Laminin_G"/>
</dbReference>
<proteinExistence type="predicted"/>
<dbReference type="Gene3D" id="2.60.120.200">
    <property type="match status" value="1"/>
</dbReference>